<dbReference type="Proteomes" id="UP000198582">
    <property type="component" value="Unassembled WGS sequence"/>
</dbReference>
<dbReference type="InterPro" id="IPR011994">
    <property type="entry name" value="Cytidylate_kinase_dom"/>
</dbReference>
<keyword evidence="5 8" id="KW-0067">ATP-binding</keyword>
<dbReference type="GO" id="GO:0036431">
    <property type="term" value="F:dCMP kinase activity"/>
    <property type="evidence" value="ECO:0007669"/>
    <property type="project" value="InterPro"/>
</dbReference>
<evidence type="ECO:0000256" key="3">
    <source>
        <dbReference type="ARBA" id="ARBA00022741"/>
    </source>
</evidence>
<dbReference type="GO" id="GO:0006220">
    <property type="term" value="P:pyrimidine nucleotide metabolic process"/>
    <property type="evidence" value="ECO:0007669"/>
    <property type="project" value="UniProtKB-UniRule"/>
</dbReference>
<dbReference type="InterPro" id="IPR003136">
    <property type="entry name" value="Cytidylate_kin"/>
</dbReference>
<comment type="catalytic activity">
    <reaction evidence="6 8">
        <text>dCMP + ATP = dCDP + ADP</text>
        <dbReference type="Rhea" id="RHEA:25094"/>
        <dbReference type="ChEBI" id="CHEBI:30616"/>
        <dbReference type="ChEBI" id="CHEBI:57566"/>
        <dbReference type="ChEBI" id="CHEBI:58593"/>
        <dbReference type="ChEBI" id="CHEBI:456216"/>
        <dbReference type="EC" id="2.7.4.25"/>
    </reaction>
</comment>
<dbReference type="SUPFAM" id="SSF52540">
    <property type="entry name" value="P-loop containing nucleoside triphosphate hydrolases"/>
    <property type="match status" value="1"/>
</dbReference>
<feature type="region of interest" description="Disordered" evidence="9">
    <location>
        <begin position="164"/>
        <end position="206"/>
    </location>
</feature>
<evidence type="ECO:0000256" key="9">
    <source>
        <dbReference type="SAM" id="MobiDB-lite"/>
    </source>
</evidence>
<evidence type="ECO:0000256" key="4">
    <source>
        <dbReference type="ARBA" id="ARBA00022777"/>
    </source>
</evidence>
<evidence type="ECO:0000313" key="12">
    <source>
        <dbReference type="Proteomes" id="UP000198582"/>
    </source>
</evidence>
<dbReference type="CDD" id="cd02020">
    <property type="entry name" value="CMPK"/>
    <property type="match status" value="1"/>
</dbReference>
<evidence type="ECO:0000256" key="6">
    <source>
        <dbReference type="ARBA" id="ARBA00047615"/>
    </source>
</evidence>
<proteinExistence type="inferred from homology"/>
<comment type="similarity">
    <text evidence="1 8">Belongs to the cytidylate kinase family. Type 1 subfamily.</text>
</comment>
<feature type="domain" description="Cytidylate kinase" evidence="10">
    <location>
        <begin position="9"/>
        <end position="224"/>
    </location>
</feature>
<dbReference type="GO" id="GO:0036430">
    <property type="term" value="F:CMP kinase activity"/>
    <property type="evidence" value="ECO:0007669"/>
    <property type="project" value="RHEA"/>
</dbReference>
<keyword evidence="3 8" id="KW-0547">Nucleotide-binding</keyword>
<evidence type="ECO:0000256" key="7">
    <source>
        <dbReference type="ARBA" id="ARBA00048478"/>
    </source>
</evidence>
<dbReference type="EC" id="2.7.4.25" evidence="8"/>
<evidence type="ECO:0000259" key="10">
    <source>
        <dbReference type="Pfam" id="PF02224"/>
    </source>
</evidence>
<accession>A0A1H8YLW0</accession>
<evidence type="ECO:0000256" key="1">
    <source>
        <dbReference type="ARBA" id="ARBA00009427"/>
    </source>
</evidence>
<evidence type="ECO:0000256" key="5">
    <source>
        <dbReference type="ARBA" id="ARBA00022840"/>
    </source>
</evidence>
<protein>
    <recommendedName>
        <fullName evidence="8">Cytidylate kinase</fullName>
        <shortName evidence="8">CK</shortName>
        <ecNumber evidence="8">2.7.4.25</ecNumber>
    </recommendedName>
    <alternativeName>
        <fullName evidence="8">Cytidine monophosphate kinase</fullName>
        <shortName evidence="8">CMP kinase</shortName>
    </alternativeName>
</protein>
<keyword evidence="4 8" id="KW-0418">Kinase</keyword>
<dbReference type="AlphaFoldDB" id="A0A1H8YLW0"/>
<dbReference type="GO" id="GO:0005524">
    <property type="term" value="F:ATP binding"/>
    <property type="evidence" value="ECO:0007669"/>
    <property type="project" value="UniProtKB-UniRule"/>
</dbReference>
<comment type="subcellular location">
    <subcellularLocation>
        <location evidence="8">Cytoplasm</location>
    </subcellularLocation>
</comment>
<dbReference type="EMBL" id="FOEF01000025">
    <property type="protein sequence ID" value="SEP53194.1"/>
    <property type="molecule type" value="Genomic_DNA"/>
</dbReference>
<reference evidence="11 12" key="1">
    <citation type="submission" date="2016-10" db="EMBL/GenBank/DDBJ databases">
        <authorList>
            <person name="de Groot N.N."/>
        </authorList>
    </citation>
    <scope>NUCLEOTIDE SEQUENCE [LARGE SCALE GENOMIC DNA]</scope>
    <source>
        <strain evidence="11 12">DSM 44993</strain>
    </source>
</reference>
<keyword evidence="12" id="KW-1185">Reference proteome</keyword>
<sequence length="244" mass="25408">MTGALRGVVALDGPSGTGKTTVARKLAARLGAGYLDTGAMYRIVTLAVLRAGDDPADSDAVGHRAHEADFTIGTTPDHPELRLAGEDVAADIRGPEVTQAVSAVSAVPQVRELLVSRQRRIIADVLAETGGIVVEGRDIGTVVAPESPLKVYLTASADVRAARRSGQDSAAGRQSSVEAARESVQRRDHLDSTRATSPLRAAEDAVPVDTSELTIDQVIVALSELACRRGLLEGCAAEAAEVTR</sequence>
<organism evidence="11 12">
    <name type="scientific">Amycolatopsis saalfeldensis</name>
    <dbReference type="NCBI Taxonomy" id="394193"/>
    <lineage>
        <taxon>Bacteria</taxon>
        <taxon>Bacillati</taxon>
        <taxon>Actinomycetota</taxon>
        <taxon>Actinomycetes</taxon>
        <taxon>Pseudonocardiales</taxon>
        <taxon>Pseudonocardiaceae</taxon>
        <taxon>Amycolatopsis</taxon>
    </lineage>
</organism>
<evidence type="ECO:0000256" key="2">
    <source>
        <dbReference type="ARBA" id="ARBA00022679"/>
    </source>
</evidence>
<dbReference type="NCBIfam" id="TIGR00017">
    <property type="entry name" value="cmk"/>
    <property type="match status" value="1"/>
</dbReference>
<evidence type="ECO:0000256" key="8">
    <source>
        <dbReference type="HAMAP-Rule" id="MF_00238"/>
    </source>
</evidence>
<keyword evidence="8" id="KW-0963">Cytoplasm</keyword>
<feature type="compositionally biased region" description="Basic and acidic residues" evidence="9">
    <location>
        <begin position="179"/>
        <end position="192"/>
    </location>
</feature>
<gene>
    <name evidence="8" type="primary">cmk</name>
    <name evidence="11" type="ORF">SAMN04489732_12532</name>
</gene>
<dbReference type="Gene3D" id="3.40.50.300">
    <property type="entry name" value="P-loop containing nucleotide triphosphate hydrolases"/>
    <property type="match status" value="1"/>
</dbReference>
<feature type="binding site" evidence="8">
    <location>
        <begin position="13"/>
        <end position="21"/>
    </location>
    <ligand>
        <name>ATP</name>
        <dbReference type="ChEBI" id="CHEBI:30616"/>
    </ligand>
</feature>
<dbReference type="Pfam" id="PF02224">
    <property type="entry name" value="Cytidylate_kin"/>
    <property type="match status" value="1"/>
</dbReference>
<dbReference type="InterPro" id="IPR027417">
    <property type="entry name" value="P-loop_NTPase"/>
</dbReference>
<dbReference type="GO" id="GO:0005737">
    <property type="term" value="C:cytoplasm"/>
    <property type="evidence" value="ECO:0007669"/>
    <property type="project" value="UniProtKB-SubCell"/>
</dbReference>
<name>A0A1H8YLW0_9PSEU</name>
<keyword evidence="2 8" id="KW-0808">Transferase</keyword>
<dbReference type="STRING" id="394193.SAMN04489732_12532"/>
<dbReference type="HAMAP" id="MF_00238">
    <property type="entry name" value="Cytidyl_kinase_type1"/>
    <property type="match status" value="1"/>
</dbReference>
<comment type="catalytic activity">
    <reaction evidence="7 8">
        <text>CMP + ATP = CDP + ADP</text>
        <dbReference type="Rhea" id="RHEA:11600"/>
        <dbReference type="ChEBI" id="CHEBI:30616"/>
        <dbReference type="ChEBI" id="CHEBI:58069"/>
        <dbReference type="ChEBI" id="CHEBI:60377"/>
        <dbReference type="ChEBI" id="CHEBI:456216"/>
        <dbReference type="EC" id="2.7.4.25"/>
    </reaction>
</comment>
<evidence type="ECO:0000313" key="11">
    <source>
        <dbReference type="EMBL" id="SEP53194.1"/>
    </source>
</evidence>